<name>A0A9J6BIP4_POLVA</name>
<evidence type="ECO:0000313" key="1">
    <source>
        <dbReference type="EMBL" id="KAG5669692.1"/>
    </source>
</evidence>
<dbReference type="AlphaFoldDB" id="A0A9J6BIP4"/>
<protein>
    <submittedName>
        <fullName evidence="1">Uncharacterized protein</fullName>
    </submittedName>
</protein>
<comment type="caution">
    <text evidence="1">The sequence shown here is derived from an EMBL/GenBank/DDBJ whole genome shotgun (WGS) entry which is preliminary data.</text>
</comment>
<sequence length="129" mass="15232">MRSLNQALRGDKKVYRLADGKLEKDDSQINNVYHYFGKLFIHYQQDKTIQRLVKNRWDLILTESMGAAYMLTPKFSVDGYFVDHDKMDIVTHIKKIIKILSPTNTNYVEEEFAKFINTISSHVYLIIKR</sequence>
<gene>
    <name evidence="1" type="ORF">PVAND_017575</name>
</gene>
<reference evidence="1" key="1">
    <citation type="submission" date="2021-03" db="EMBL/GenBank/DDBJ databases">
        <title>Chromosome level genome of the anhydrobiotic midge Polypedilum vanderplanki.</title>
        <authorList>
            <person name="Yoshida Y."/>
            <person name="Kikawada T."/>
            <person name="Gusev O."/>
        </authorList>
    </citation>
    <scope>NUCLEOTIDE SEQUENCE</scope>
    <source>
        <strain evidence="1">NIAS01</strain>
        <tissue evidence="1">Whole body or cell culture</tissue>
    </source>
</reference>
<dbReference type="Proteomes" id="UP001107558">
    <property type="component" value="Chromosome 4"/>
</dbReference>
<dbReference type="OrthoDB" id="102718at2759"/>
<accession>A0A9J6BIP4</accession>
<dbReference type="EMBL" id="JADBJN010000004">
    <property type="protein sequence ID" value="KAG5669692.1"/>
    <property type="molecule type" value="Genomic_DNA"/>
</dbReference>
<evidence type="ECO:0000313" key="2">
    <source>
        <dbReference type="Proteomes" id="UP001107558"/>
    </source>
</evidence>
<proteinExistence type="predicted"/>
<organism evidence="1 2">
    <name type="scientific">Polypedilum vanderplanki</name>
    <name type="common">Sleeping chironomid midge</name>
    <dbReference type="NCBI Taxonomy" id="319348"/>
    <lineage>
        <taxon>Eukaryota</taxon>
        <taxon>Metazoa</taxon>
        <taxon>Ecdysozoa</taxon>
        <taxon>Arthropoda</taxon>
        <taxon>Hexapoda</taxon>
        <taxon>Insecta</taxon>
        <taxon>Pterygota</taxon>
        <taxon>Neoptera</taxon>
        <taxon>Endopterygota</taxon>
        <taxon>Diptera</taxon>
        <taxon>Nematocera</taxon>
        <taxon>Chironomoidea</taxon>
        <taxon>Chironomidae</taxon>
        <taxon>Chironominae</taxon>
        <taxon>Polypedilum</taxon>
        <taxon>Polypedilum</taxon>
    </lineage>
</organism>
<keyword evidence="2" id="KW-1185">Reference proteome</keyword>